<evidence type="ECO:0000256" key="10">
    <source>
        <dbReference type="ARBA" id="ARBA00023277"/>
    </source>
</evidence>
<evidence type="ECO:0000313" key="20">
    <source>
        <dbReference type="Proteomes" id="UP000184383"/>
    </source>
</evidence>
<keyword evidence="10" id="KW-0119">Carbohydrate metabolism</keyword>
<comment type="catalytic activity">
    <reaction evidence="1">
        <text>Endohydrolysis of (1-&gt;4)-beta-D-glucosidic linkages in cellulose, lichenin and cereal beta-D-glucans.</text>
        <dbReference type="EC" id="3.2.1.4"/>
    </reaction>
</comment>
<keyword evidence="8" id="KW-0136">Cellulose degradation</keyword>
<proteinExistence type="inferred from homology"/>
<dbReference type="Proteomes" id="UP000184383">
    <property type="component" value="Unassembled WGS sequence"/>
</dbReference>
<feature type="chain" id="PRO_5013041471" description="cellulase" evidence="17">
    <location>
        <begin position="19"/>
        <end position="335"/>
    </location>
</feature>
<evidence type="ECO:0000259" key="18">
    <source>
        <dbReference type="Pfam" id="PF00150"/>
    </source>
</evidence>
<dbReference type="Gene3D" id="3.20.20.80">
    <property type="entry name" value="Glycosidases"/>
    <property type="match status" value="1"/>
</dbReference>
<evidence type="ECO:0000256" key="6">
    <source>
        <dbReference type="ARBA" id="ARBA00022729"/>
    </source>
</evidence>
<dbReference type="PANTHER" id="PTHR34142:SF6">
    <property type="entry name" value="ENDO-BETA-1,4-GLUCANASE B"/>
    <property type="match status" value="1"/>
</dbReference>
<comment type="similarity">
    <text evidence="3 16">Belongs to the glycosyl hydrolase 5 (cellulase A) family.</text>
</comment>
<evidence type="ECO:0000313" key="19">
    <source>
        <dbReference type="EMBL" id="OJJ35604.1"/>
    </source>
</evidence>
<evidence type="ECO:0000256" key="9">
    <source>
        <dbReference type="ARBA" id="ARBA00023180"/>
    </source>
</evidence>
<dbReference type="EC" id="3.2.1.4" evidence="4"/>
<keyword evidence="7 16" id="KW-0378">Hydrolase</keyword>
<sequence length="335" mass="37133">MKLNNILLYATLAVSTAAAPLKETKRSSVFQWLGTNESGAEFGENNLPGQWLMNQGTDYIFPDPSTINTLIDKGMNIFRVQFRMERLAPSGMTGGFDEDYLRNLTTVVEAITEKGVYAIVDPHNYGRFNGAVITSTEDFQTFWKNVAGLFASNDHVIFDTNNEYHDMDQTLVVNLNQAAINGIRAAGATTQYIFVEGNSWSGAWSWTEINDSMKDLTDPHDKIVYEMHQYLDSDGSGTSETCVSETIGAERVSSATQWLKENGKVGILGEFAGGVNEVCRSALQGMLSHLGENTEVWKGAVWWAAGPWWGEYMFNLEPTGGVAYTGMMDVLEEYL</sequence>
<keyword evidence="12" id="KW-0624">Polysaccharide degradation</keyword>
<dbReference type="GO" id="GO:0030245">
    <property type="term" value="P:cellulose catabolic process"/>
    <property type="evidence" value="ECO:0007669"/>
    <property type="project" value="UniProtKB-KW"/>
</dbReference>
<evidence type="ECO:0000256" key="1">
    <source>
        <dbReference type="ARBA" id="ARBA00000966"/>
    </source>
</evidence>
<dbReference type="AlphaFoldDB" id="A0A1L9RL16"/>
<dbReference type="EMBL" id="KV878212">
    <property type="protein sequence ID" value="OJJ35604.1"/>
    <property type="molecule type" value="Genomic_DNA"/>
</dbReference>
<keyword evidence="6 17" id="KW-0732">Signal</keyword>
<evidence type="ECO:0000256" key="7">
    <source>
        <dbReference type="ARBA" id="ARBA00022801"/>
    </source>
</evidence>
<evidence type="ECO:0000256" key="11">
    <source>
        <dbReference type="ARBA" id="ARBA00023295"/>
    </source>
</evidence>
<evidence type="ECO:0000256" key="5">
    <source>
        <dbReference type="ARBA" id="ARBA00022525"/>
    </source>
</evidence>
<feature type="signal peptide" evidence="17">
    <location>
        <begin position="1"/>
        <end position="18"/>
    </location>
</feature>
<evidence type="ECO:0000256" key="3">
    <source>
        <dbReference type="ARBA" id="ARBA00005641"/>
    </source>
</evidence>
<gene>
    <name evidence="19" type="ORF">ASPWEDRAFT_68921</name>
</gene>
<evidence type="ECO:0000256" key="14">
    <source>
        <dbReference type="ARBA" id="ARBA00041735"/>
    </source>
</evidence>
<protein>
    <recommendedName>
        <fullName evidence="4">cellulase</fullName>
        <ecNumber evidence="4">3.2.1.4</ecNumber>
    </recommendedName>
    <alternativeName>
        <fullName evidence="14">Carboxymethylcellulase B</fullName>
    </alternativeName>
    <alternativeName>
        <fullName evidence="15">Cellulase B</fullName>
    </alternativeName>
</protein>
<accession>A0A1L9RL16</accession>
<evidence type="ECO:0000256" key="12">
    <source>
        <dbReference type="ARBA" id="ARBA00023326"/>
    </source>
</evidence>
<dbReference type="OrthoDB" id="5823761at2759"/>
<keyword evidence="11 16" id="KW-0326">Glycosidase</keyword>
<name>A0A1L9RL16_ASPWE</name>
<dbReference type="GeneID" id="63754843"/>
<dbReference type="FunFam" id="3.20.20.80:FF:000078">
    <property type="entry name" value="Endo-beta-1,4-glucanase B"/>
    <property type="match status" value="1"/>
</dbReference>
<comment type="subcellular location">
    <subcellularLocation>
        <location evidence="2">Secreted</location>
    </subcellularLocation>
</comment>
<comment type="function">
    <text evidence="13">Has endoglucanase activity on substrates containing beta-1,4 glycosidic bonds, like in carboxymethylcellulose (CMC), hydroxyethylcellulose (HEC) and beta-glucan. Involved in the degradation of complex natural cellulosic substrates.</text>
</comment>
<evidence type="ECO:0000256" key="13">
    <source>
        <dbReference type="ARBA" id="ARBA00025192"/>
    </source>
</evidence>
<dbReference type="InterPro" id="IPR017853">
    <property type="entry name" value="GH"/>
</dbReference>
<dbReference type="Pfam" id="PF00150">
    <property type="entry name" value="Cellulase"/>
    <property type="match status" value="1"/>
</dbReference>
<dbReference type="STRING" id="1073089.A0A1L9RL16"/>
<evidence type="ECO:0000256" key="4">
    <source>
        <dbReference type="ARBA" id="ARBA00012601"/>
    </source>
</evidence>
<evidence type="ECO:0000256" key="15">
    <source>
        <dbReference type="ARBA" id="ARBA00042322"/>
    </source>
</evidence>
<dbReference type="RefSeq" id="XP_040689280.1">
    <property type="nucleotide sequence ID" value="XM_040838995.1"/>
</dbReference>
<dbReference type="VEuPathDB" id="FungiDB:ASPWEDRAFT_68921"/>
<evidence type="ECO:0000256" key="17">
    <source>
        <dbReference type="SAM" id="SignalP"/>
    </source>
</evidence>
<feature type="domain" description="Glycoside hydrolase family 5" evidence="18">
    <location>
        <begin position="36"/>
        <end position="305"/>
    </location>
</feature>
<keyword evidence="20" id="KW-1185">Reference proteome</keyword>
<dbReference type="GO" id="GO:0005576">
    <property type="term" value="C:extracellular region"/>
    <property type="evidence" value="ECO:0007669"/>
    <property type="project" value="UniProtKB-SubCell"/>
</dbReference>
<keyword evidence="5" id="KW-0964">Secreted</keyword>
<dbReference type="InterPro" id="IPR001547">
    <property type="entry name" value="Glyco_hydro_5"/>
</dbReference>
<keyword evidence="9" id="KW-0325">Glycoprotein</keyword>
<evidence type="ECO:0000256" key="8">
    <source>
        <dbReference type="ARBA" id="ARBA00023001"/>
    </source>
</evidence>
<evidence type="ECO:0000256" key="2">
    <source>
        <dbReference type="ARBA" id="ARBA00004613"/>
    </source>
</evidence>
<evidence type="ECO:0000256" key="16">
    <source>
        <dbReference type="RuleBase" id="RU361153"/>
    </source>
</evidence>
<dbReference type="GO" id="GO:0008810">
    <property type="term" value="F:cellulase activity"/>
    <property type="evidence" value="ECO:0007669"/>
    <property type="project" value="UniProtKB-EC"/>
</dbReference>
<organism evidence="19 20">
    <name type="scientific">Aspergillus wentii DTO 134E9</name>
    <dbReference type="NCBI Taxonomy" id="1073089"/>
    <lineage>
        <taxon>Eukaryota</taxon>
        <taxon>Fungi</taxon>
        <taxon>Dikarya</taxon>
        <taxon>Ascomycota</taxon>
        <taxon>Pezizomycotina</taxon>
        <taxon>Eurotiomycetes</taxon>
        <taxon>Eurotiomycetidae</taxon>
        <taxon>Eurotiales</taxon>
        <taxon>Aspergillaceae</taxon>
        <taxon>Aspergillus</taxon>
        <taxon>Aspergillus subgen. Cremei</taxon>
    </lineage>
</organism>
<reference evidence="20" key="1">
    <citation type="journal article" date="2017" name="Genome Biol.">
        <title>Comparative genomics reveals high biological diversity and specific adaptations in the industrially and medically important fungal genus Aspergillus.</title>
        <authorList>
            <person name="de Vries R.P."/>
            <person name="Riley R."/>
            <person name="Wiebenga A."/>
            <person name="Aguilar-Osorio G."/>
            <person name="Amillis S."/>
            <person name="Uchima C.A."/>
            <person name="Anderluh G."/>
            <person name="Asadollahi M."/>
            <person name="Askin M."/>
            <person name="Barry K."/>
            <person name="Battaglia E."/>
            <person name="Bayram O."/>
            <person name="Benocci T."/>
            <person name="Braus-Stromeyer S.A."/>
            <person name="Caldana C."/>
            <person name="Canovas D."/>
            <person name="Cerqueira G.C."/>
            <person name="Chen F."/>
            <person name="Chen W."/>
            <person name="Choi C."/>
            <person name="Clum A."/>
            <person name="Dos Santos R.A."/>
            <person name="Damasio A.R."/>
            <person name="Diallinas G."/>
            <person name="Emri T."/>
            <person name="Fekete E."/>
            <person name="Flipphi M."/>
            <person name="Freyberg S."/>
            <person name="Gallo A."/>
            <person name="Gournas C."/>
            <person name="Habgood R."/>
            <person name="Hainaut M."/>
            <person name="Harispe M.L."/>
            <person name="Henrissat B."/>
            <person name="Hilden K.S."/>
            <person name="Hope R."/>
            <person name="Hossain A."/>
            <person name="Karabika E."/>
            <person name="Karaffa L."/>
            <person name="Karanyi Z."/>
            <person name="Krasevec N."/>
            <person name="Kuo A."/>
            <person name="Kusch H."/>
            <person name="LaButti K."/>
            <person name="Lagendijk E.L."/>
            <person name="Lapidus A."/>
            <person name="Levasseur A."/>
            <person name="Lindquist E."/>
            <person name="Lipzen A."/>
            <person name="Logrieco A.F."/>
            <person name="MacCabe A."/>
            <person name="Maekelae M.R."/>
            <person name="Malavazi I."/>
            <person name="Melin P."/>
            <person name="Meyer V."/>
            <person name="Mielnichuk N."/>
            <person name="Miskei M."/>
            <person name="Molnar A.P."/>
            <person name="Mule G."/>
            <person name="Ngan C.Y."/>
            <person name="Orejas M."/>
            <person name="Orosz E."/>
            <person name="Ouedraogo J.P."/>
            <person name="Overkamp K.M."/>
            <person name="Park H.-S."/>
            <person name="Perrone G."/>
            <person name="Piumi F."/>
            <person name="Punt P.J."/>
            <person name="Ram A.F."/>
            <person name="Ramon A."/>
            <person name="Rauscher S."/>
            <person name="Record E."/>
            <person name="Riano-Pachon D.M."/>
            <person name="Robert V."/>
            <person name="Roehrig J."/>
            <person name="Ruller R."/>
            <person name="Salamov A."/>
            <person name="Salih N.S."/>
            <person name="Samson R.A."/>
            <person name="Sandor E."/>
            <person name="Sanguinetti M."/>
            <person name="Schuetze T."/>
            <person name="Sepcic K."/>
            <person name="Shelest E."/>
            <person name="Sherlock G."/>
            <person name="Sophianopoulou V."/>
            <person name="Squina F.M."/>
            <person name="Sun H."/>
            <person name="Susca A."/>
            <person name="Todd R.B."/>
            <person name="Tsang A."/>
            <person name="Unkles S.E."/>
            <person name="van de Wiele N."/>
            <person name="van Rossen-Uffink D."/>
            <person name="Oliveira J.V."/>
            <person name="Vesth T.C."/>
            <person name="Visser J."/>
            <person name="Yu J.-H."/>
            <person name="Zhou M."/>
            <person name="Andersen M.R."/>
            <person name="Archer D.B."/>
            <person name="Baker S.E."/>
            <person name="Benoit I."/>
            <person name="Brakhage A.A."/>
            <person name="Braus G.H."/>
            <person name="Fischer R."/>
            <person name="Frisvad J.C."/>
            <person name="Goldman G.H."/>
            <person name="Houbraken J."/>
            <person name="Oakley B."/>
            <person name="Pocsi I."/>
            <person name="Scazzocchio C."/>
            <person name="Seiboth B."/>
            <person name="vanKuyk P.A."/>
            <person name="Wortman J."/>
            <person name="Dyer P.S."/>
            <person name="Grigoriev I.V."/>
        </authorList>
    </citation>
    <scope>NUCLEOTIDE SEQUENCE [LARGE SCALE GENOMIC DNA]</scope>
    <source>
        <strain evidence="20">DTO 134E9</strain>
    </source>
</reference>
<dbReference type="PANTHER" id="PTHR34142">
    <property type="entry name" value="ENDO-BETA-1,4-GLUCANASE A"/>
    <property type="match status" value="1"/>
</dbReference>
<dbReference type="SUPFAM" id="SSF51445">
    <property type="entry name" value="(Trans)glycosidases"/>
    <property type="match status" value="1"/>
</dbReference>